<comment type="caution">
    <text evidence="1">The sequence shown here is derived from an EMBL/GenBank/DDBJ whole genome shotgun (WGS) entry which is preliminary data.</text>
</comment>
<name>W1Y2M5_9ZZZZ</name>
<reference evidence="1" key="1">
    <citation type="submission" date="2013-12" db="EMBL/GenBank/DDBJ databases">
        <title>A Varibaculum cambriense genome reconstructed from a premature infant gut community with otherwise low bacterial novelty that shifts toward anaerobic metabolism during the third week of life.</title>
        <authorList>
            <person name="Brown C.T."/>
            <person name="Sharon I."/>
            <person name="Thomas B.C."/>
            <person name="Castelle C.J."/>
            <person name="Morowitz M.J."/>
            <person name="Banfield J.F."/>
        </authorList>
    </citation>
    <scope>NUCLEOTIDE SEQUENCE</scope>
</reference>
<accession>W1Y2M5</accession>
<feature type="non-terminal residue" evidence="1">
    <location>
        <position position="45"/>
    </location>
</feature>
<dbReference type="AlphaFoldDB" id="W1Y2M5"/>
<dbReference type="EMBL" id="AZMM01008957">
    <property type="protein sequence ID" value="ETJ36788.1"/>
    <property type="molecule type" value="Genomic_DNA"/>
</dbReference>
<evidence type="ECO:0000313" key="1">
    <source>
        <dbReference type="EMBL" id="ETJ36788.1"/>
    </source>
</evidence>
<proteinExistence type="predicted"/>
<gene>
    <name evidence="1" type="ORF">Q604_UNBC08957G0001</name>
</gene>
<organism evidence="1">
    <name type="scientific">human gut metagenome</name>
    <dbReference type="NCBI Taxonomy" id="408170"/>
    <lineage>
        <taxon>unclassified sequences</taxon>
        <taxon>metagenomes</taxon>
        <taxon>organismal metagenomes</taxon>
    </lineage>
</organism>
<sequence length="45" mass="4626">MATTQQSGFAPAASPLASTIVQTPDDAITARFTSIPTQGENTPAY</sequence>
<protein>
    <submittedName>
        <fullName evidence="1">Uncharacterized protein</fullName>
    </submittedName>
</protein>